<evidence type="ECO:0000259" key="5">
    <source>
        <dbReference type="PROSITE" id="PS50072"/>
    </source>
</evidence>
<evidence type="ECO:0000256" key="1">
    <source>
        <dbReference type="ARBA" id="ARBA00013194"/>
    </source>
</evidence>
<dbReference type="EMBL" id="CAFBMH010000070">
    <property type="protein sequence ID" value="CAB4916006.1"/>
    <property type="molecule type" value="Genomic_DNA"/>
</dbReference>
<dbReference type="PANTHER" id="PTHR45625:SF4">
    <property type="entry name" value="PEPTIDYLPROLYL ISOMERASE DOMAIN AND WD REPEAT-CONTAINING PROTEIN 1"/>
    <property type="match status" value="1"/>
</dbReference>
<keyword evidence="2" id="KW-0697">Rotamase</keyword>
<dbReference type="InterPro" id="IPR044666">
    <property type="entry name" value="Cyclophilin_A-like"/>
</dbReference>
<feature type="region of interest" description="Disordered" evidence="4">
    <location>
        <begin position="215"/>
        <end position="234"/>
    </location>
</feature>
<protein>
    <recommendedName>
        <fullName evidence="1">peptidylprolyl isomerase</fullName>
        <ecNumber evidence="1">5.2.1.8</ecNumber>
    </recommendedName>
</protein>
<dbReference type="EC" id="5.2.1.8" evidence="1"/>
<evidence type="ECO:0000256" key="3">
    <source>
        <dbReference type="ARBA" id="ARBA00023235"/>
    </source>
</evidence>
<dbReference type="CDD" id="cd00317">
    <property type="entry name" value="cyclophilin"/>
    <property type="match status" value="1"/>
</dbReference>
<evidence type="ECO:0000313" key="6">
    <source>
        <dbReference type="EMBL" id="CAB4735081.1"/>
    </source>
</evidence>
<name>A0A6J7HAT5_9ZZZZ</name>
<dbReference type="Pfam" id="PF00160">
    <property type="entry name" value="Pro_isomerase"/>
    <property type="match status" value="1"/>
</dbReference>
<evidence type="ECO:0000256" key="4">
    <source>
        <dbReference type="SAM" id="MobiDB-lite"/>
    </source>
</evidence>
<dbReference type="AlphaFoldDB" id="A0A6J7HAT5"/>
<accession>A0A6J7HAT5</accession>
<dbReference type="GO" id="GO:0003908">
    <property type="term" value="F:methylated-DNA-[protein]-cysteine S-methyltransferase activity"/>
    <property type="evidence" value="ECO:0007669"/>
    <property type="project" value="InterPro"/>
</dbReference>
<dbReference type="InterPro" id="IPR002130">
    <property type="entry name" value="Cyclophilin-type_PPIase_dom"/>
</dbReference>
<proteinExistence type="predicted"/>
<dbReference type="PRINTS" id="PR00153">
    <property type="entry name" value="CSAPPISMRASE"/>
</dbReference>
<evidence type="ECO:0000313" key="7">
    <source>
        <dbReference type="EMBL" id="CAB4813435.1"/>
    </source>
</evidence>
<reference evidence="8" key="1">
    <citation type="submission" date="2020-05" db="EMBL/GenBank/DDBJ databases">
        <authorList>
            <person name="Chiriac C."/>
            <person name="Salcher M."/>
            <person name="Ghai R."/>
            <person name="Kavagutti S V."/>
        </authorList>
    </citation>
    <scope>NUCLEOTIDE SEQUENCE</scope>
</reference>
<dbReference type="EMBL" id="CAEZYR010000019">
    <property type="protein sequence ID" value="CAB4735081.1"/>
    <property type="molecule type" value="Genomic_DNA"/>
</dbReference>
<dbReference type="PROSITE" id="PS50072">
    <property type="entry name" value="CSA_PPIASE_2"/>
    <property type="match status" value="1"/>
</dbReference>
<dbReference type="SUPFAM" id="SSF50891">
    <property type="entry name" value="Cyclophilin-like"/>
    <property type="match status" value="1"/>
</dbReference>
<evidence type="ECO:0000256" key="2">
    <source>
        <dbReference type="ARBA" id="ARBA00023110"/>
    </source>
</evidence>
<gene>
    <name evidence="6" type="ORF">UFOPK2754_00754</name>
    <name evidence="7" type="ORF">UFOPK3139_00172</name>
    <name evidence="8" type="ORF">UFOPK3543_01817</name>
</gene>
<sequence>MAGLIVAVALFFVLRGGGDDKTAALSTTRATGASGVVPTTTTFVTAYGTTACPPTDRSGERKTTFSDSFQKCIDPAKSYTATIKTNKGDLVVDLDAKAAPITVNNFVSLARSKFFDAVPCHRIIPGFVAQCGDPLGTGSGGPGYKFGDELPAANSYKVGSLAMANSGANTNGSQFFIITGAQGVALPPSYTLFGQAKSGQEAIIAALDAAGSSANNGVPPKEPVGLTSVTITES</sequence>
<dbReference type="PROSITE" id="PS00374">
    <property type="entry name" value="MGMT"/>
    <property type="match status" value="1"/>
</dbReference>
<feature type="domain" description="PPIase cyclophilin-type" evidence="5">
    <location>
        <begin position="88"/>
        <end position="231"/>
    </location>
</feature>
<dbReference type="GO" id="GO:0006281">
    <property type="term" value="P:DNA repair"/>
    <property type="evidence" value="ECO:0007669"/>
    <property type="project" value="InterPro"/>
</dbReference>
<keyword evidence="3" id="KW-0413">Isomerase</keyword>
<dbReference type="Gene3D" id="2.40.100.10">
    <property type="entry name" value="Cyclophilin-like"/>
    <property type="match status" value="1"/>
</dbReference>
<dbReference type="InterPro" id="IPR001497">
    <property type="entry name" value="MethylDNA_cys_MeTrfase_AS"/>
</dbReference>
<dbReference type="EMBL" id="CAFABA010000004">
    <property type="protein sequence ID" value="CAB4813435.1"/>
    <property type="molecule type" value="Genomic_DNA"/>
</dbReference>
<dbReference type="InterPro" id="IPR029000">
    <property type="entry name" value="Cyclophilin-like_dom_sf"/>
</dbReference>
<dbReference type="GO" id="GO:0003755">
    <property type="term" value="F:peptidyl-prolyl cis-trans isomerase activity"/>
    <property type="evidence" value="ECO:0007669"/>
    <property type="project" value="UniProtKB-KW"/>
</dbReference>
<evidence type="ECO:0000313" key="8">
    <source>
        <dbReference type="EMBL" id="CAB4916006.1"/>
    </source>
</evidence>
<dbReference type="PANTHER" id="PTHR45625">
    <property type="entry name" value="PEPTIDYL-PROLYL CIS-TRANS ISOMERASE-RELATED"/>
    <property type="match status" value="1"/>
</dbReference>
<organism evidence="8">
    <name type="scientific">freshwater metagenome</name>
    <dbReference type="NCBI Taxonomy" id="449393"/>
    <lineage>
        <taxon>unclassified sequences</taxon>
        <taxon>metagenomes</taxon>
        <taxon>ecological metagenomes</taxon>
    </lineage>
</organism>